<keyword evidence="1" id="KW-0812">Transmembrane</keyword>
<reference evidence="2 3" key="1">
    <citation type="submission" date="2019-02" db="EMBL/GenBank/DDBJ databases">
        <title>Bacterial novel species Emticicia sp. 17J42-9 isolated from soil.</title>
        <authorList>
            <person name="Jung H.-Y."/>
        </authorList>
    </citation>
    <scope>NUCLEOTIDE SEQUENCE [LARGE SCALE GENOMIC DNA]</scope>
    <source>
        <strain evidence="2 3">17J42-9</strain>
    </source>
</reference>
<dbReference type="AlphaFoldDB" id="A0A4Q5M3A3"/>
<comment type="caution">
    <text evidence="2">The sequence shown here is derived from an EMBL/GenBank/DDBJ whole genome shotgun (WGS) entry which is preliminary data.</text>
</comment>
<dbReference type="RefSeq" id="WP_130019950.1">
    <property type="nucleotide sequence ID" value="NZ_SEWF01000006.1"/>
</dbReference>
<gene>
    <name evidence="2" type="ORF">EWM59_05545</name>
</gene>
<feature type="transmembrane region" description="Helical" evidence="1">
    <location>
        <begin position="60"/>
        <end position="78"/>
    </location>
</feature>
<name>A0A4Q5M3A3_9BACT</name>
<organism evidence="2 3">
    <name type="scientific">Emticicia agri</name>
    <dbReference type="NCBI Taxonomy" id="2492393"/>
    <lineage>
        <taxon>Bacteria</taxon>
        <taxon>Pseudomonadati</taxon>
        <taxon>Bacteroidota</taxon>
        <taxon>Cytophagia</taxon>
        <taxon>Cytophagales</taxon>
        <taxon>Leadbetterellaceae</taxon>
        <taxon>Emticicia</taxon>
    </lineage>
</organism>
<protein>
    <submittedName>
        <fullName evidence="2">Uncharacterized protein</fullName>
    </submittedName>
</protein>
<keyword evidence="1" id="KW-1133">Transmembrane helix</keyword>
<proteinExistence type="predicted"/>
<dbReference type="EMBL" id="SEWF01000006">
    <property type="protein sequence ID" value="RYU96615.1"/>
    <property type="molecule type" value="Genomic_DNA"/>
</dbReference>
<dbReference type="Proteomes" id="UP000293162">
    <property type="component" value="Unassembled WGS sequence"/>
</dbReference>
<dbReference type="OrthoDB" id="1003670at2"/>
<feature type="transmembrane region" description="Helical" evidence="1">
    <location>
        <begin position="84"/>
        <end position="103"/>
    </location>
</feature>
<evidence type="ECO:0000256" key="1">
    <source>
        <dbReference type="SAM" id="Phobius"/>
    </source>
</evidence>
<keyword evidence="1" id="KW-0472">Membrane</keyword>
<evidence type="ECO:0000313" key="3">
    <source>
        <dbReference type="Proteomes" id="UP000293162"/>
    </source>
</evidence>
<sequence length="118" mass="13280">MEDFEIKYEIENAQSYLAKGQSPIQVRRILIENGIEKEMASRISKEAYIKFLRENATTKIVRGGLWFVGGLITSVILFQNDNKGSYLAIAGAVWGLFEMLSGISRTKSAKELSDNLFI</sequence>
<accession>A0A4Q5M3A3</accession>
<keyword evidence="3" id="KW-1185">Reference proteome</keyword>
<evidence type="ECO:0000313" key="2">
    <source>
        <dbReference type="EMBL" id="RYU96615.1"/>
    </source>
</evidence>